<evidence type="ECO:0000256" key="1">
    <source>
        <dbReference type="SAM" id="MobiDB-lite"/>
    </source>
</evidence>
<evidence type="ECO:0000313" key="4">
    <source>
        <dbReference type="Proteomes" id="UP000789831"/>
    </source>
</evidence>
<dbReference type="AlphaFoldDB" id="A0A9N9AIF9"/>
<keyword evidence="4" id="KW-1185">Reference proteome</keyword>
<accession>A0A9N9AIF9</accession>
<dbReference type="Proteomes" id="UP000789831">
    <property type="component" value="Unassembled WGS sequence"/>
</dbReference>
<gene>
    <name evidence="3" type="ORF">AGERDE_LOCUS5743</name>
</gene>
<organism evidence="3 4">
    <name type="scientific">Ambispora gerdemannii</name>
    <dbReference type="NCBI Taxonomy" id="144530"/>
    <lineage>
        <taxon>Eukaryota</taxon>
        <taxon>Fungi</taxon>
        <taxon>Fungi incertae sedis</taxon>
        <taxon>Mucoromycota</taxon>
        <taxon>Glomeromycotina</taxon>
        <taxon>Glomeromycetes</taxon>
        <taxon>Archaeosporales</taxon>
        <taxon>Ambisporaceae</taxon>
        <taxon>Ambispora</taxon>
    </lineage>
</organism>
<comment type="caution">
    <text evidence="3">The sequence shown here is derived from an EMBL/GenBank/DDBJ whole genome shotgun (WGS) entry which is preliminary data.</text>
</comment>
<name>A0A9N9AIF9_9GLOM</name>
<dbReference type="OrthoDB" id="10025005at2759"/>
<evidence type="ECO:0000259" key="2">
    <source>
        <dbReference type="Pfam" id="PF02214"/>
    </source>
</evidence>
<dbReference type="SUPFAM" id="SSF54695">
    <property type="entry name" value="POZ domain"/>
    <property type="match status" value="1"/>
</dbReference>
<reference evidence="3" key="1">
    <citation type="submission" date="2021-06" db="EMBL/GenBank/DDBJ databases">
        <authorList>
            <person name="Kallberg Y."/>
            <person name="Tangrot J."/>
            <person name="Rosling A."/>
        </authorList>
    </citation>
    <scope>NUCLEOTIDE SEQUENCE</scope>
    <source>
        <strain evidence="3">MT106</strain>
    </source>
</reference>
<dbReference type="PANTHER" id="PTHR14499">
    <property type="entry name" value="POTASSIUM CHANNEL TETRAMERIZATION DOMAIN-CONTAINING"/>
    <property type="match status" value="1"/>
</dbReference>
<dbReference type="Pfam" id="PF02214">
    <property type="entry name" value="BTB_2"/>
    <property type="match status" value="1"/>
</dbReference>
<proteinExistence type="predicted"/>
<evidence type="ECO:0000313" key="3">
    <source>
        <dbReference type="EMBL" id="CAG8531717.1"/>
    </source>
</evidence>
<dbReference type="Gene3D" id="3.30.710.10">
    <property type="entry name" value="Potassium Channel Kv1.1, Chain A"/>
    <property type="match status" value="1"/>
</dbReference>
<dbReference type="InterPro" id="IPR011333">
    <property type="entry name" value="SKP1/BTB/POZ_sf"/>
</dbReference>
<dbReference type="EMBL" id="CAJVPL010000815">
    <property type="protein sequence ID" value="CAG8531717.1"/>
    <property type="molecule type" value="Genomic_DNA"/>
</dbReference>
<protein>
    <submittedName>
        <fullName evidence="3">347_t:CDS:1</fullName>
    </submittedName>
</protein>
<dbReference type="GO" id="GO:0051260">
    <property type="term" value="P:protein homooligomerization"/>
    <property type="evidence" value="ECO:0007669"/>
    <property type="project" value="InterPro"/>
</dbReference>
<feature type="domain" description="Potassium channel tetramerisation-type BTB" evidence="2">
    <location>
        <begin position="13"/>
        <end position="83"/>
    </location>
</feature>
<feature type="region of interest" description="Disordered" evidence="1">
    <location>
        <begin position="97"/>
        <end position="126"/>
    </location>
</feature>
<dbReference type="InterPro" id="IPR003131">
    <property type="entry name" value="T1-type_BTB"/>
</dbReference>
<sequence>MEITNRNKRFERVILNVGGIKYETYRNTLTAYPDTLLGTMFQERNQQILHPIDKENNEYFFDRNGRAFHYIMEFYRTGQLIWEDNSITLHRTRLLPDSNIRPNSQTTNTRRRREGPRRIHGNDETTNLRMRPNISSLQSLIAPFRYNGSAITHRYGTVIQNNLIEEFPGLNCAITHENLGTNDNEVWIYLWKISAPVAFSQNEIIEKSMLKDLDVDLI</sequence>
<dbReference type="PANTHER" id="PTHR14499:SF136">
    <property type="entry name" value="GH08630P"/>
    <property type="match status" value="1"/>
</dbReference>